<dbReference type="Pfam" id="PF00196">
    <property type="entry name" value="GerE"/>
    <property type="match status" value="1"/>
</dbReference>
<dbReference type="SMART" id="SM00421">
    <property type="entry name" value="HTH_LUXR"/>
    <property type="match status" value="1"/>
</dbReference>
<dbReference type="EMBL" id="BSOB01000005">
    <property type="protein sequence ID" value="GLQ91705.1"/>
    <property type="molecule type" value="Genomic_DNA"/>
</dbReference>
<reference evidence="7" key="1">
    <citation type="journal article" date="2019" name="Int. J. Syst. Evol. Microbiol.">
        <title>The Global Catalogue of Microorganisms (GCM) 10K type strain sequencing project: providing services to taxonomists for standard genome sequencing and annotation.</title>
        <authorList>
            <consortium name="The Broad Institute Genomics Platform"/>
            <consortium name="The Broad Institute Genome Sequencing Center for Infectious Disease"/>
            <person name="Wu L."/>
            <person name="Ma J."/>
        </authorList>
    </citation>
    <scope>NUCLEOTIDE SEQUENCE [LARGE SCALE GENOMIC DNA]</scope>
    <source>
        <strain evidence="7">NBRC 111980</strain>
    </source>
</reference>
<dbReference type="PRINTS" id="PR00038">
    <property type="entry name" value="HTHLUXR"/>
</dbReference>
<keyword evidence="2 6" id="KW-0238">DNA-binding</keyword>
<name>A0ABQ5XJ41_9GAMM</name>
<dbReference type="SUPFAM" id="SSF52172">
    <property type="entry name" value="CheY-like"/>
    <property type="match status" value="1"/>
</dbReference>
<feature type="domain" description="HTH luxR-type" evidence="4">
    <location>
        <begin position="134"/>
        <end position="199"/>
    </location>
</feature>
<dbReference type="InterPro" id="IPR016032">
    <property type="entry name" value="Sig_transdc_resp-reg_C-effctor"/>
</dbReference>
<dbReference type="CDD" id="cd17535">
    <property type="entry name" value="REC_NarL-like"/>
    <property type="match status" value="1"/>
</dbReference>
<dbReference type="CDD" id="cd06170">
    <property type="entry name" value="LuxR_C_like"/>
    <property type="match status" value="1"/>
</dbReference>
<evidence type="ECO:0000256" key="2">
    <source>
        <dbReference type="ARBA" id="ARBA00023125"/>
    </source>
</evidence>
<comment type="caution">
    <text evidence="6">The sequence shown here is derived from an EMBL/GenBank/DDBJ whole genome shotgun (WGS) entry which is preliminary data.</text>
</comment>
<evidence type="ECO:0000256" key="3">
    <source>
        <dbReference type="PROSITE-ProRule" id="PRU00169"/>
    </source>
</evidence>
<dbReference type="InterPro" id="IPR000792">
    <property type="entry name" value="Tscrpt_reg_LuxR_C"/>
</dbReference>
<evidence type="ECO:0000313" key="6">
    <source>
        <dbReference type="EMBL" id="GLQ91705.1"/>
    </source>
</evidence>
<dbReference type="InterPro" id="IPR058245">
    <property type="entry name" value="NreC/VraR/RcsB-like_REC"/>
</dbReference>
<dbReference type="PROSITE" id="PS50110">
    <property type="entry name" value="RESPONSE_REGULATORY"/>
    <property type="match status" value="1"/>
</dbReference>
<dbReference type="PANTHER" id="PTHR43214">
    <property type="entry name" value="TWO-COMPONENT RESPONSE REGULATOR"/>
    <property type="match status" value="1"/>
</dbReference>
<dbReference type="InterPro" id="IPR011006">
    <property type="entry name" value="CheY-like_superfamily"/>
</dbReference>
<feature type="domain" description="Response regulatory" evidence="5">
    <location>
        <begin position="1"/>
        <end position="106"/>
    </location>
</feature>
<dbReference type="Proteomes" id="UP001156670">
    <property type="component" value="Unassembled WGS sequence"/>
</dbReference>
<dbReference type="SUPFAM" id="SSF46894">
    <property type="entry name" value="C-terminal effector domain of the bipartite response regulators"/>
    <property type="match status" value="1"/>
</dbReference>
<evidence type="ECO:0000256" key="1">
    <source>
        <dbReference type="ARBA" id="ARBA00022553"/>
    </source>
</evidence>
<dbReference type="Pfam" id="PF00072">
    <property type="entry name" value="Response_reg"/>
    <property type="match status" value="1"/>
</dbReference>
<sequence length="200" mass="22028">MLLQNHCADCQVIGEVHSGADLLTFLTEQACDLVITDFSMPVDGETVDGLGMIGQLRERYPRLGIIVLTMSHNPALIKGMLTAGAQAVVEKTALTKELTLAVQMVRSGRSYVSEYLRKRLAEGAMETATQRAHDDQAGSALSAREAEIMRMLARGMTVTEIARVTSRSIKTISQQKHDAMRKLCIDSDSQLFEYMRTHGI</sequence>
<proteinExistence type="predicted"/>
<dbReference type="PANTHER" id="PTHR43214:SF17">
    <property type="entry name" value="TRANSCRIPTIONAL REGULATORY PROTEIN RCSB"/>
    <property type="match status" value="1"/>
</dbReference>
<evidence type="ECO:0000259" key="5">
    <source>
        <dbReference type="PROSITE" id="PS50110"/>
    </source>
</evidence>
<feature type="modified residue" description="4-aspartylphosphate" evidence="3">
    <location>
        <position position="37"/>
    </location>
</feature>
<dbReference type="Gene3D" id="1.10.10.10">
    <property type="entry name" value="Winged helix-like DNA-binding domain superfamily/Winged helix DNA-binding domain"/>
    <property type="match status" value="1"/>
</dbReference>
<dbReference type="Gene3D" id="3.40.50.2300">
    <property type="match status" value="1"/>
</dbReference>
<gene>
    <name evidence="6" type="ORF">GCM10007901_06550</name>
</gene>
<evidence type="ECO:0000259" key="4">
    <source>
        <dbReference type="PROSITE" id="PS50043"/>
    </source>
</evidence>
<organism evidence="6 7">
    <name type="scientific">Dyella acidisoli</name>
    <dbReference type="NCBI Taxonomy" id="1867834"/>
    <lineage>
        <taxon>Bacteria</taxon>
        <taxon>Pseudomonadati</taxon>
        <taxon>Pseudomonadota</taxon>
        <taxon>Gammaproteobacteria</taxon>
        <taxon>Lysobacterales</taxon>
        <taxon>Rhodanobacteraceae</taxon>
        <taxon>Dyella</taxon>
    </lineage>
</organism>
<dbReference type="GO" id="GO:0003677">
    <property type="term" value="F:DNA binding"/>
    <property type="evidence" value="ECO:0007669"/>
    <property type="project" value="UniProtKB-KW"/>
</dbReference>
<dbReference type="InterPro" id="IPR001789">
    <property type="entry name" value="Sig_transdc_resp-reg_receiver"/>
</dbReference>
<dbReference type="InterPro" id="IPR039420">
    <property type="entry name" value="WalR-like"/>
</dbReference>
<keyword evidence="1 3" id="KW-0597">Phosphoprotein</keyword>
<dbReference type="InterPro" id="IPR036388">
    <property type="entry name" value="WH-like_DNA-bd_sf"/>
</dbReference>
<evidence type="ECO:0000313" key="7">
    <source>
        <dbReference type="Proteomes" id="UP001156670"/>
    </source>
</evidence>
<accession>A0ABQ5XJ41</accession>
<keyword evidence="7" id="KW-1185">Reference proteome</keyword>
<protein>
    <submittedName>
        <fullName evidence="6">DNA-binding response regulator</fullName>
    </submittedName>
</protein>
<dbReference type="PROSITE" id="PS50043">
    <property type="entry name" value="HTH_LUXR_2"/>
    <property type="match status" value="1"/>
</dbReference>